<evidence type="ECO:0000256" key="1">
    <source>
        <dbReference type="ARBA" id="ARBA00022723"/>
    </source>
</evidence>
<evidence type="ECO:0000313" key="11">
    <source>
        <dbReference type="RefSeq" id="XP_067166626.1"/>
    </source>
</evidence>
<dbReference type="PANTHER" id="PTHR24211">
    <property type="entry name" value="LIM DOMAIN-CONTAINING PROTEIN"/>
    <property type="match status" value="1"/>
</dbReference>
<keyword evidence="1 5" id="KW-0479">Metal-binding</keyword>
<dbReference type="Pfam" id="PF06297">
    <property type="entry name" value="PET"/>
    <property type="match status" value="1"/>
</dbReference>
<dbReference type="GeneID" id="136994191"/>
<dbReference type="CDD" id="cd09341">
    <property type="entry name" value="LIM2_Testin_like"/>
    <property type="match status" value="1"/>
</dbReference>
<keyword evidence="2" id="KW-0677">Repeat</keyword>
<gene>
    <name evidence="10 11" type="primary">PRICKLE4</name>
</gene>
<reference evidence="10 11" key="1">
    <citation type="submission" date="2025-05" db="UniProtKB">
        <authorList>
            <consortium name="RefSeq"/>
        </authorList>
    </citation>
    <scope>IDENTIFICATION</scope>
    <source>
        <tissue evidence="10 11">Blood</tissue>
    </source>
</reference>
<evidence type="ECO:0000256" key="6">
    <source>
        <dbReference type="SAM" id="MobiDB-lite"/>
    </source>
</evidence>
<dbReference type="PROSITE" id="PS00478">
    <property type="entry name" value="LIM_DOMAIN_1"/>
    <property type="match status" value="1"/>
</dbReference>
<feature type="region of interest" description="Disordered" evidence="6">
    <location>
        <begin position="1"/>
        <end position="40"/>
    </location>
</feature>
<protein>
    <submittedName>
        <fullName evidence="10 11">Prickle-like protein 4</fullName>
    </submittedName>
</protein>
<evidence type="ECO:0000256" key="4">
    <source>
        <dbReference type="ARBA" id="ARBA00023038"/>
    </source>
</evidence>
<keyword evidence="3 5" id="KW-0862">Zinc</keyword>
<evidence type="ECO:0000259" key="7">
    <source>
        <dbReference type="PROSITE" id="PS50023"/>
    </source>
</evidence>
<dbReference type="InterPro" id="IPR047120">
    <property type="entry name" value="Pk/Esn/Tes"/>
</dbReference>
<feature type="domain" description="LIM zinc-binding" evidence="7">
    <location>
        <begin position="121"/>
        <end position="185"/>
    </location>
</feature>
<dbReference type="Pfam" id="PF00412">
    <property type="entry name" value="LIM"/>
    <property type="match status" value="3"/>
</dbReference>
<name>A0ABM4FNX2_9AVES</name>
<evidence type="ECO:0000259" key="8">
    <source>
        <dbReference type="PROSITE" id="PS51303"/>
    </source>
</evidence>
<dbReference type="RefSeq" id="XP_067166625.1">
    <property type="nucleotide sequence ID" value="XM_067310524.1"/>
</dbReference>
<feature type="domain" description="PET" evidence="8">
    <location>
        <begin position="11"/>
        <end position="119"/>
    </location>
</feature>
<keyword evidence="4 5" id="KW-0440">LIM domain</keyword>
<feature type="region of interest" description="Disordered" evidence="6">
    <location>
        <begin position="309"/>
        <end position="522"/>
    </location>
</feature>
<accession>A0ABM4FNX2</accession>
<feature type="domain" description="LIM zinc-binding" evidence="7">
    <location>
        <begin position="186"/>
        <end position="245"/>
    </location>
</feature>
<dbReference type="InterPro" id="IPR010442">
    <property type="entry name" value="PET_domain"/>
</dbReference>
<dbReference type="Proteomes" id="UP001652627">
    <property type="component" value="Chromosome 25"/>
</dbReference>
<evidence type="ECO:0000256" key="3">
    <source>
        <dbReference type="ARBA" id="ARBA00022833"/>
    </source>
</evidence>
<feature type="compositionally biased region" description="Basic and acidic residues" evidence="6">
    <location>
        <begin position="496"/>
        <end position="506"/>
    </location>
</feature>
<dbReference type="RefSeq" id="XP_067166626.1">
    <property type="nucleotide sequence ID" value="XM_067310525.1"/>
</dbReference>
<dbReference type="Gene3D" id="2.10.110.10">
    <property type="entry name" value="Cysteine Rich Protein"/>
    <property type="match status" value="3"/>
</dbReference>
<dbReference type="SMART" id="SM00132">
    <property type="entry name" value="LIM"/>
    <property type="match status" value="3"/>
</dbReference>
<keyword evidence="9" id="KW-1185">Reference proteome</keyword>
<sequence length="522" mass="55849">MSPPSPAWPQRDEPPPCGTAAGLPPASSDSDSGCALEEYPEPPAEVPVRFAARSPEPAAAGSRLRARALLQQLPPQDCDERYCPGLAEEERKQLQAFSARRRQEALGQGLACPVPGPCHGCPCKKCGRRLNQGDPGVSVSRLGDQLWHPSCFCCHFCHQPLVDLIYFQQDGRIYCGRHHAELFRPRCASCDQLIFLDECIEAEGRRWHPEHFCCLECEAPLRGQRYVMASGRPCCRGCFESLYAEPCQACGEPIGADSEAATHQGLRWHARAACFCCSLCRKPLRGQPVTSRRGRLYCSEACGRERDASSAASDSSDSAFASAPSPDSTPTSRAARSASPVPAPGGCRQRLQGAEPEPLQDQASVHPAFRSPGDRGAAPTERSRDALRPGTLGPPLGPLSAPQPSTGGPSGPGAPGRPAAGSPDPRTPQGDGNLHFQGGLSPARHSPRPEDIELQDGTEEEDSWCPTCSSSSDSDSEEEGFFFGKPIPKPGMSSLGRERQGPERAGGRTAKLWGSSRHCSVS</sequence>
<dbReference type="InterPro" id="IPR001781">
    <property type="entry name" value="Znf_LIM"/>
</dbReference>
<feature type="compositionally biased region" description="Acidic residues" evidence="6">
    <location>
        <begin position="452"/>
        <end position="463"/>
    </location>
</feature>
<evidence type="ECO:0000313" key="9">
    <source>
        <dbReference type="Proteomes" id="UP001652627"/>
    </source>
</evidence>
<proteinExistence type="predicted"/>
<feature type="compositionally biased region" description="Low complexity" evidence="6">
    <location>
        <begin position="309"/>
        <end position="340"/>
    </location>
</feature>
<evidence type="ECO:0000313" key="10">
    <source>
        <dbReference type="RefSeq" id="XP_067166625.1"/>
    </source>
</evidence>
<evidence type="ECO:0000256" key="5">
    <source>
        <dbReference type="PROSITE-ProRule" id="PRU00125"/>
    </source>
</evidence>
<evidence type="ECO:0000256" key="2">
    <source>
        <dbReference type="ARBA" id="ARBA00022737"/>
    </source>
</evidence>
<organism evidence="9 11">
    <name type="scientific">Apteryx mantelli</name>
    <name type="common">North Island brown kiwi</name>
    <dbReference type="NCBI Taxonomy" id="2696672"/>
    <lineage>
        <taxon>Eukaryota</taxon>
        <taxon>Metazoa</taxon>
        <taxon>Chordata</taxon>
        <taxon>Craniata</taxon>
        <taxon>Vertebrata</taxon>
        <taxon>Euteleostomi</taxon>
        <taxon>Archelosauria</taxon>
        <taxon>Archosauria</taxon>
        <taxon>Dinosauria</taxon>
        <taxon>Saurischia</taxon>
        <taxon>Theropoda</taxon>
        <taxon>Coelurosauria</taxon>
        <taxon>Aves</taxon>
        <taxon>Palaeognathae</taxon>
        <taxon>Apterygiformes</taxon>
        <taxon>Apterygidae</taxon>
        <taxon>Apteryx</taxon>
    </lineage>
</organism>
<dbReference type="PANTHER" id="PTHR24211:SF35">
    <property type="entry name" value="PRICKLE-LIKE PROTEIN 4"/>
    <property type="match status" value="1"/>
</dbReference>
<dbReference type="PROSITE" id="PS51303">
    <property type="entry name" value="PET"/>
    <property type="match status" value="1"/>
</dbReference>
<feature type="compositionally biased region" description="Low complexity" evidence="6">
    <location>
        <begin position="388"/>
        <end position="407"/>
    </location>
</feature>
<dbReference type="CDD" id="cd09340">
    <property type="entry name" value="LIM1_Testin_like"/>
    <property type="match status" value="1"/>
</dbReference>
<dbReference type="PROSITE" id="PS50023">
    <property type="entry name" value="LIM_DOMAIN_2"/>
    <property type="match status" value="2"/>
</dbReference>
<dbReference type="SUPFAM" id="SSF57716">
    <property type="entry name" value="Glucocorticoid receptor-like (DNA-binding domain)"/>
    <property type="match status" value="2"/>
</dbReference>